<dbReference type="GO" id="GO:0016787">
    <property type="term" value="F:hydrolase activity"/>
    <property type="evidence" value="ECO:0007669"/>
    <property type="project" value="UniProtKB-KW"/>
</dbReference>
<dbReference type="Pfam" id="PF20629">
    <property type="entry name" value="GD_AH_C"/>
    <property type="match status" value="1"/>
</dbReference>
<keyword evidence="6" id="KW-1185">Reference proteome</keyword>
<dbReference type="KEGG" id="fwa:DCMF_00420"/>
<sequence length="387" mass="41122">MKKQSGTFWGYPRKDGEVGIRNHVAIIAAMDNSNPIVRRIAQQVNGAVAVCCSYGRGQVGEDYEQHVRIMSGLGSHPNVHSAVVVSLEPKTAWHIAERIEKTGRPVEVIALEDEGTIMATYKGVRAAGKLIAMATEESKVEYPLSELVIGLECGGSDSSSGIIANPVIGLLSDQYIDIGATVILSETVEWMGAEHLLAKRAVTAELGRKIIDAVKWYEDYALSVGIDILGTNPAPDNIAGGLTTIEEKALGAIKKGGSKEIKELVQCGYKPSKKGLILMDAPPPGVENTTAIVAGGAHIVLFATGRGNPIGNPVVPTVKITANPFTMEKLPDNIDVDLSPALTGIETLEEAAARLNLEVGKFINGKFSKTEIFGDLEVSVTRIGFSV</sequence>
<keyword evidence="2" id="KW-0456">Lyase</keyword>
<dbReference type="InterPro" id="IPR052172">
    <property type="entry name" value="UxaA_altronate/galactarate_dh"/>
</dbReference>
<organism evidence="5 6">
    <name type="scientific">Formimonas warabiya</name>
    <dbReference type="NCBI Taxonomy" id="1761012"/>
    <lineage>
        <taxon>Bacteria</taxon>
        <taxon>Bacillati</taxon>
        <taxon>Bacillota</taxon>
        <taxon>Clostridia</taxon>
        <taxon>Eubacteriales</taxon>
        <taxon>Peptococcaceae</taxon>
        <taxon>Candidatus Formimonas</taxon>
    </lineage>
</organism>
<dbReference type="Pfam" id="PF04295">
    <property type="entry name" value="GD_AH_second"/>
    <property type="match status" value="1"/>
</dbReference>
<gene>
    <name evidence="5" type="ORF">DCMF_00420</name>
</gene>
<evidence type="ECO:0000259" key="3">
    <source>
        <dbReference type="Pfam" id="PF04295"/>
    </source>
</evidence>
<comment type="similarity">
    <text evidence="1">Belongs to the UxaA family.</text>
</comment>
<evidence type="ECO:0000313" key="5">
    <source>
        <dbReference type="EMBL" id="ATW23464.1"/>
    </source>
</evidence>
<evidence type="ECO:0000259" key="4">
    <source>
        <dbReference type="Pfam" id="PF20629"/>
    </source>
</evidence>
<name>A0A3G1KM34_FORW1</name>
<dbReference type="OrthoDB" id="9804574at2"/>
<reference evidence="5 6" key="1">
    <citation type="submission" date="2016-10" db="EMBL/GenBank/DDBJ databases">
        <title>Complete Genome Sequence of Peptococcaceae strain DCMF.</title>
        <authorList>
            <person name="Edwards R.J."/>
            <person name="Holland S.I."/>
            <person name="Deshpande N.P."/>
            <person name="Wong Y.K."/>
            <person name="Ertan H."/>
            <person name="Manefield M."/>
            <person name="Russell T.L."/>
            <person name="Lee M.J."/>
        </authorList>
    </citation>
    <scope>NUCLEOTIDE SEQUENCE [LARGE SCALE GENOMIC DNA]</scope>
    <source>
        <strain evidence="5 6">DCMF</strain>
    </source>
</reference>
<keyword evidence="5" id="KW-0378">Hydrolase</keyword>
<dbReference type="PANTHER" id="PTHR30536">
    <property type="entry name" value="ALTRONATE/GALACTARATE DEHYDRATASE"/>
    <property type="match status" value="1"/>
</dbReference>
<dbReference type="Proteomes" id="UP000323521">
    <property type="component" value="Chromosome"/>
</dbReference>
<dbReference type="RefSeq" id="WP_148132603.1">
    <property type="nucleotide sequence ID" value="NZ_CP017634.1"/>
</dbReference>
<evidence type="ECO:0000256" key="1">
    <source>
        <dbReference type="ARBA" id="ARBA00010986"/>
    </source>
</evidence>
<accession>A0A3G1KM34</accession>
<feature type="domain" description="D-galactarate/Altronate dehydratase second" evidence="3">
    <location>
        <begin position="10"/>
        <end position="134"/>
    </location>
</feature>
<feature type="domain" description="D-galactarate/Altronate dehydratase C-terminal" evidence="4">
    <location>
        <begin position="144"/>
        <end position="384"/>
    </location>
</feature>
<dbReference type="PANTHER" id="PTHR30536:SF5">
    <property type="entry name" value="ALTRONATE DEHYDRATASE"/>
    <property type="match status" value="1"/>
</dbReference>
<evidence type="ECO:0000256" key="2">
    <source>
        <dbReference type="ARBA" id="ARBA00023239"/>
    </source>
</evidence>
<dbReference type="GO" id="GO:0019698">
    <property type="term" value="P:D-galacturonate catabolic process"/>
    <property type="evidence" value="ECO:0007669"/>
    <property type="project" value="TreeGrafter"/>
</dbReference>
<proteinExistence type="inferred from homology"/>
<dbReference type="GO" id="GO:0016829">
    <property type="term" value="F:lyase activity"/>
    <property type="evidence" value="ECO:0007669"/>
    <property type="project" value="UniProtKB-KW"/>
</dbReference>
<evidence type="ECO:0000313" key="6">
    <source>
        <dbReference type="Proteomes" id="UP000323521"/>
    </source>
</evidence>
<dbReference type="InterPro" id="IPR007392">
    <property type="entry name" value="GD_AH_second"/>
</dbReference>
<dbReference type="AlphaFoldDB" id="A0A3G1KM34"/>
<dbReference type="EMBL" id="CP017634">
    <property type="protein sequence ID" value="ATW23464.1"/>
    <property type="molecule type" value="Genomic_DNA"/>
</dbReference>
<protein>
    <submittedName>
        <fullName evidence="5">Hydrolase</fullName>
    </submittedName>
</protein>
<dbReference type="InterPro" id="IPR048332">
    <property type="entry name" value="GD_AH_C"/>
</dbReference>